<feature type="region of interest" description="Disordered" evidence="1">
    <location>
        <begin position="1"/>
        <end position="61"/>
    </location>
</feature>
<feature type="compositionally biased region" description="Low complexity" evidence="1">
    <location>
        <begin position="171"/>
        <end position="189"/>
    </location>
</feature>
<dbReference type="AlphaFoldDB" id="A0A1C7LRA3"/>
<dbReference type="OMA" id="LPNFACP"/>
<accession>A0A1C7LRA3</accession>
<keyword evidence="4" id="KW-1185">Reference proteome</keyword>
<dbReference type="InterPro" id="IPR009349">
    <property type="entry name" value="TRIP4/RQT4_C2HC5_Znf"/>
</dbReference>
<sequence length="289" mass="30971">MYRTAWAKNASSVPSDRIPPQTKGPKGKSKQKEPPRSKEVQRLEKLRDDIRGSTGRERDPRGGCFCQARTHTLSPNTPICRSCGLVLCELQLPYYACPHCACPLLSLTARDSLVSALETQISETIANEEAEREHAIQVARAAAGAFPSLSAATSGSALDPQTAHPVNQSHKVLSVNSKTKKVTVSSYTTPTPSRPASRGNTPAEDTPPEEKRVPPPPPEVIFAQRPPEPLRPWANLRGNSVTYVAQPSSHAKAGPGRASKRKGTSGAGDATKTSTGKPKGMESLRDQNA</sequence>
<organism evidence="3 4">
    <name type="scientific">Grifola frondosa</name>
    <name type="common">Maitake</name>
    <name type="synonym">Polyporus frondosus</name>
    <dbReference type="NCBI Taxonomy" id="5627"/>
    <lineage>
        <taxon>Eukaryota</taxon>
        <taxon>Fungi</taxon>
        <taxon>Dikarya</taxon>
        <taxon>Basidiomycota</taxon>
        <taxon>Agaricomycotina</taxon>
        <taxon>Agaricomycetes</taxon>
        <taxon>Polyporales</taxon>
        <taxon>Grifolaceae</taxon>
        <taxon>Grifola</taxon>
    </lineage>
</organism>
<name>A0A1C7LRA3_GRIFR</name>
<feature type="region of interest" description="Disordered" evidence="1">
    <location>
        <begin position="151"/>
        <end position="289"/>
    </location>
</feature>
<dbReference type="EMBL" id="LUGG01000047">
    <property type="protein sequence ID" value="OBZ65304.1"/>
    <property type="molecule type" value="Genomic_DNA"/>
</dbReference>
<feature type="domain" description="TRIP4/RQT4 C2HC5-type zinc finger" evidence="2">
    <location>
        <begin position="63"/>
        <end position="114"/>
    </location>
</feature>
<gene>
    <name evidence="3" type="ORF">A0H81_14742</name>
</gene>
<dbReference type="GO" id="GO:0180022">
    <property type="term" value="C:RQC-trigger complex"/>
    <property type="evidence" value="ECO:0007669"/>
    <property type="project" value="InterPro"/>
</dbReference>
<proteinExistence type="predicted"/>
<dbReference type="GO" id="GO:0005634">
    <property type="term" value="C:nucleus"/>
    <property type="evidence" value="ECO:0007669"/>
    <property type="project" value="InterPro"/>
</dbReference>
<dbReference type="Proteomes" id="UP000092993">
    <property type="component" value="Unassembled WGS sequence"/>
</dbReference>
<feature type="compositionally biased region" description="Polar residues" evidence="1">
    <location>
        <begin position="237"/>
        <end position="249"/>
    </location>
</feature>
<feature type="compositionally biased region" description="Basic and acidic residues" evidence="1">
    <location>
        <begin position="279"/>
        <end position="289"/>
    </location>
</feature>
<evidence type="ECO:0000313" key="4">
    <source>
        <dbReference type="Proteomes" id="UP000092993"/>
    </source>
</evidence>
<evidence type="ECO:0000256" key="1">
    <source>
        <dbReference type="SAM" id="MobiDB-lite"/>
    </source>
</evidence>
<reference evidence="3 4" key="1">
    <citation type="submission" date="2016-03" db="EMBL/GenBank/DDBJ databases">
        <title>Whole genome sequencing of Grifola frondosa 9006-11.</title>
        <authorList>
            <person name="Min B."/>
            <person name="Park H."/>
            <person name="Kim J.-G."/>
            <person name="Cho H."/>
            <person name="Oh Y.-L."/>
            <person name="Kong W.-S."/>
            <person name="Choi I.-G."/>
        </authorList>
    </citation>
    <scope>NUCLEOTIDE SEQUENCE [LARGE SCALE GENOMIC DNA]</scope>
    <source>
        <strain evidence="3 4">9006-11</strain>
    </source>
</reference>
<dbReference type="OrthoDB" id="338816at2759"/>
<comment type="caution">
    <text evidence="3">The sequence shown here is derived from an EMBL/GenBank/DDBJ whole genome shotgun (WGS) entry which is preliminary data.</text>
</comment>
<protein>
    <recommendedName>
        <fullName evidence="2">TRIP4/RQT4 C2HC5-type zinc finger domain-containing protein</fullName>
    </recommendedName>
</protein>
<evidence type="ECO:0000313" key="3">
    <source>
        <dbReference type="EMBL" id="OBZ65304.1"/>
    </source>
</evidence>
<feature type="compositionally biased region" description="Basic and acidic residues" evidence="1">
    <location>
        <begin position="30"/>
        <end position="61"/>
    </location>
</feature>
<dbReference type="Pfam" id="PF06221">
    <property type="entry name" value="zf-C2HC5"/>
    <property type="match status" value="1"/>
</dbReference>
<evidence type="ECO:0000259" key="2">
    <source>
        <dbReference type="Pfam" id="PF06221"/>
    </source>
</evidence>
<dbReference type="GO" id="GO:0008270">
    <property type="term" value="F:zinc ion binding"/>
    <property type="evidence" value="ECO:0007669"/>
    <property type="project" value="InterPro"/>
</dbReference>
<dbReference type="GO" id="GO:0072344">
    <property type="term" value="P:rescue of stalled ribosome"/>
    <property type="evidence" value="ECO:0007669"/>
    <property type="project" value="InterPro"/>
</dbReference>
<dbReference type="STRING" id="5627.A0A1C7LRA3"/>